<dbReference type="Proteomes" id="UP001296993">
    <property type="component" value="Unassembled WGS sequence"/>
</dbReference>
<sequence>MGVLFIKFEGTMAGMQLRQDVVGNGTQVRRVSIHQRNFPFHPKGGLA</sequence>
<accession>A0ABS4XEI0</accession>
<reference evidence="1 2" key="1">
    <citation type="submission" date="2021-03" db="EMBL/GenBank/DDBJ databases">
        <title>Sequencing the genomes of 1000 actinobacteria strains.</title>
        <authorList>
            <person name="Klenk H.-P."/>
        </authorList>
    </citation>
    <scope>NUCLEOTIDE SEQUENCE [LARGE SCALE GENOMIC DNA]</scope>
    <source>
        <strain evidence="1 2">DSM 15797</strain>
    </source>
</reference>
<evidence type="ECO:0000313" key="1">
    <source>
        <dbReference type="EMBL" id="MBP2386870.1"/>
    </source>
</evidence>
<comment type="caution">
    <text evidence="1">The sequence shown here is derived from an EMBL/GenBank/DDBJ whole genome shotgun (WGS) entry which is preliminary data.</text>
</comment>
<proteinExistence type="predicted"/>
<protein>
    <submittedName>
        <fullName evidence="1">Uncharacterized protein</fullName>
    </submittedName>
</protein>
<evidence type="ECO:0000313" key="2">
    <source>
        <dbReference type="Proteomes" id="UP001296993"/>
    </source>
</evidence>
<dbReference type="EMBL" id="JAGIOF010000001">
    <property type="protein sequence ID" value="MBP2386870.1"/>
    <property type="molecule type" value="Genomic_DNA"/>
</dbReference>
<gene>
    <name evidence="1" type="ORF">JOF47_002381</name>
</gene>
<keyword evidence="2" id="KW-1185">Reference proteome</keyword>
<organism evidence="1 2">
    <name type="scientific">Paeniglutamicibacter kerguelensis</name>
    <dbReference type="NCBI Taxonomy" id="254788"/>
    <lineage>
        <taxon>Bacteria</taxon>
        <taxon>Bacillati</taxon>
        <taxon>Actinomycetota</taxon>
        <taxon>Actinomycetes</taxon>
        <taxon>Micrococcales</taxon>
        <taxon>Micrococcaceae</taxon>
        <taxon>Paeniglutamicibacter</taxon>
    </lineage>
</organism>
<name>A0ABS4XEI0_9MICC</name>